<dbReference type="SUPFAM" id="SSF53850">
    <property type="entry name" value="Periplasmic binding protein-like II"/>
    <property type="match status" value="1"/>
</dbReference>
<dbReference type="PIRSF" id="PIRSF039026">
    <property type="entry name" value="SiaP"/>
    <property type="match status" value="1"/>
</dbReference>
<dbReference type="EMBL" id="JALNMH010000001">
    <property type="protein sequence ID" value="MCK7592490.1"/>
    <property type="molecule type" value="Genomic_DNA"/>
</dbReference>
<dbReference type="CDD" id="cd13604">
    <property type="entry name" value="PBP2_TRAP_ketoacid_lactate_like"/>
    <property type="match status" value="1"/>
</dbReference>
<keyword evidence="1" id="KW-0732">Signal</keyword>
<proteinExistence type="predicted"/>
<comment type="caution">
    <text evidence="2">The sequence shown here is derived from an EMBL/GenBank/DDBJ whole genome shotgun (WGS) entry which is preliminary data.</text>
</comment>
<dbReference type="NCBIfam" id="NF037995">
    <property type="entry name" value="TRAP_S1"/>
    <property type="match status" value="1"/>
</dbReference>
<protein>
    <submittedName>
        <fullName evidence="2">TRAP transporter substrate-binding protein</fullName>
    </submittedName>
</protein>
<gene>
    <name evidence="2" type="ORF">M0G41_02270</name>
</gene>
<reference evidence="2" key="1">
    <citation type="submission" date="2022-04" db="EMBL/GenBank/DDBJ databases">
        <title>Lysobacter sp. CAU 1642 isolated from sea sand.</title>
        <authorList>
            <person name="Kim W."/>
        </authorList>
    </citation>
    <scope>NUCLEOTIDE SEQUENCE</scope>
    <source>
        <strain evidence="2">CAU 1642</strain>
    </source>
</reference>
<name>A0ABT0GD76_9GAMM</name>
<evidence type="ECO:0000313" key="3">
    <source>
        <dbReference type="Proteomes" id="UP001431449"/>
    </source>
</evidence>
<sequence>MREWKMVTTWPANFPGLGSGAARLAELITRASGGRIRVKVLAAGELVPAFETFDAVSRGTAELGHGASYYWKGKAEAAPFFCAIPFGMNAQEMNGWLAYGGGLELWRELYAPFNLVPFAAGNTGVQAAGWFNREINSVADLAGLKMRIPGLGGEVMARVGATPVNLPGGELFQALQSGTIDAAEWVGPYNDLAFGLHRVAKYCYMPGWQEPGPTLECIVNKTAFDALPDDLKAIIEACCQAVNDSMLAEYTARNRQAMEQLVSEHQVQFRNLPDGVLAALKQATDEVLAEITARDAFAKRVHESYQAFQRQVMGWHQRSEHAYYASRRALAG</sequence>
<dbReference type="Gene3D" id="3.40.190.10">
    <property type="entry name" value="Periplasmic binding protein-like II"/>
    <property type="match status" value="1"/>
</dbReference>
<dbReference type="Pfam" id="PF03480">
    <property type="entry name" value="DctP"/>
    <property type="match status" value="1"/>
</dbReference>
<dbReference type="InterPro" id="IPR018389">
    <property type="entry name" value="DctP_fam"/>
</dbReference>
<dbReference type="PANTHER" id="PTHR33376">
    <property type="match status" value="1"/>
</dbReference>
<organism evidence="2 3">
    <name type="scientific">Pseudomarimonas salicorniae</name>
    <dbReference type="NCBI Taxonomy" id="2933270"/>
    <lineage>
        <taxon>Bacteria</taxon>
        <taxon>Pseudomonadati</taxon>
        <taxon>Pseudomonadota</taxon>
        <taxon>Gammaproteobacteria</taxon>
        <taxon>Lysobacterales</taxon>
        <taxon>Lysobacteraceae</taxon>
        <taxon>Pseudomarimonas</taxon>
    </lineage>
</organism>
<dbReference type="Proteomes" id="UP001431449">
    <property type="component" value="Unassembled WGS sequence"/>
</dbReference>
<dbReference type="RefSeq" id="WP_248204683.1">
    <property type="nucleotide sequence ID" value="NZ_JALNMH010000001.1"/>
</dbReference>
<dbReference type="InterPro" id="IPR038404">
    <property type="entry name" value="TRAP_DctP_sf"/>
</dbReference>
<keyword evidence="3" id="KW-1185">Reference proteome</keyword>
<evidence type="ECO:0000313" key="2">
    <source>
        <dbReference type="EMBL" id="MCK7592490.1"/>
    </source>
</evidence>
<dbReference type="Gene3D" id="3.40.190.170">
    <property type="entry name" value="Bacterial extracellular solute-binding protein, family 7"/>
    <property type="match status" value="1"/>
</dbReference>
<evidence type="ECO:0000256" key="1">
    <source>
        <dbReference type="ARBA" id="ARBA00022729"/>
    </source>
</evidence>
<dbReference type="InterPro" id="IPR026289">
    <property type="entry name" value="SBP_TakP-like"/>
</dbReference>
<accession>A0ABT0GD76</accession>
<dbReference type="PANTHER" id="PTHR33376:SF5">
    <property type="entry name" value="EXTRACYTOPLASMIC SOLUTE RECEPTOR PROTEIN"/>
    <property type="match status" value="1"/>
</dbReference>